<keyword evidence="2" id="KW-1185">Reference proteome</keyword>
<gene>
    <name evidence="1" type="ORF">A7D00_3083</name>
</gene>
<proteinExistence type="predicted"/>
<dbReference type="Proteomes" id="UP000243519">
    <property type="component" value="Unassembled WGS sequence"/>
</dbReference>
<reference evidence="1 2" key="1">
    <citation type="submission" date="2016-05" db="EMBL/GenBank/DDBJ databases">
        <title>Genome sequencing of Trichophyton violaceum CMCC(F)T3l isolated from hair.</title>
        <authorList>
            <person name="Zhan P."/>
            <person name="Tao Y."/>
            <person name="Liu W."/>
        </authorList>
    </citation>
    <scope>NUCLEOTIDE SEQUENCE [LARGE SCALE GENOMIC DNA]</scope>
    <source>
        <strain evidence="2">CMCC(F)T3l</strain>
    </source>
</reference>
<protein>
    <submittedName>
        <fullName evidence="1">Uncharacterized protein</fullName>
    </submittedName>
</protein>
<dbReference type="EMBL" id="LHPN01000004">
    <property type="protein sequence ID" value="OAL72085.1"/>
    <property type="molecule type" value="Genomic_DNA"/>
</dbReference>
<dbReference type="AlphaFoldDB" id="A0A178FJJ4"/>
<evidence type="ECO:0000313" key="1">
    <source>
        <dbReference type="EMBL" id="OAL72085.1"/>
    </source>
</evidence>
<organism evidence="1 2">
    <name type="scientific">Trichophyton violaceum</name>
    <dbReference type="NCBI Taxonomy" id="34388"/>
    <lineage>
        <taxon>Eukaryota</taxon>
        <taxon>Fungi</taxon>
        <taxon>Dikarya</taxon>
        <taxon>Ascomycota</taxon>
        <taxon>Pezizomycotina</taxon>
        <taxon>Eurotiomycetes</taxon>
        <taxon>Eurotiomycetidae</taxon>
        <taxon>Onygenales</taxon>
        <taxon>Arthrodermataceae</taxon>
        <taxon>Trichophyton</taxon>
    </lineage>
</organism>
<name>A0A178FJJ4_TRIVO</name>
<sequence>MRPAALSISASGTYTRPMVVCLKAIISCHKLPDPGLDSLKQIADECPEMERLKAVLWQFNANFLITEPPEDLIQWMSTPPGVEDPIVRGACGSWYAISGKKETAESFISEYIKCRETAIQRIEATHKLKTEVQPYLTPQGTEANLTQRVENLHLSDGAVTLTPLEKYREYLACEEVDSDKRLAEIKRQGGSLRDW</sequence>
<accession>A0A178FJJ4</accession>
<evidence type="ECO:0000313" key="2">
    <source>
        <dbReference type="Proteomes" id="UP000243519"/>
    </source>
</evidence>
<comment type="caution">
    <text evidence="1">The sequence shown here is derived from an EMBL/GenBank/DDBJ whole genome shotgun (WGS) entry which is preliminary data.</text>
</comment>